<feature type="transmembrane region" description="Helical" evidence="3">
    <location>
        <begin position="399"/>
        <end position="422"/>
    </location>
</feature>
<proteinExistence type="inferred from homology"/>
<evidence type="ECO:0000313" key="4">
    <source>
        <dbReference type="EMBL" id="KOA21265.1"/>
    </source>
</evidence>
<evidence type="ECO:0000256" key="1">
    <source>
        <dbReference type="ARBA" id="ARBA00005278"/>
    </source>
</evidence>
<dbReference type="Pfam" id="PF03323">
    <property type="entry name" value="GerA"/>
    <property type="match status" value="1"/>
</dbReference>
<dbReference type="PANTHER" id="PTHR22550:SF5">
    <property type="entry name" value="LEUCINE ZIPPER PROTEIN 4"/>
    <property type="match status" value="1"/>
</dbReference>
<comment type="similarity">
    <text evidence="1">Belongs to the GerABKA family.</text>
</comment>
<dbReference type="PATRIC" id="fig|1121318.3.peg.400"/>
<dbReference type="GO" id="GO:0009847">
    <property type="term" value="P:spore germination"/>
    <property type="evidence" value="ECO:0007669"/>
    <property type="project" value="InterPro"/>
</dbReference>
<dbReference type="STRING" id="36844.SAMN04488501_107141"/>
<evidence type="ECO:0000256" key="3">
    <source>
        <dbReference type="SAM" id="Phobius"/>
    </source>
</evidence>
<feature type="transmembrane region" description="Helical" evidence="3">
    <location>
        <begin position="319"/>
        <end position="337"/>
    </location>
</feature>
<keyword evidence="3" id="KW-0812">Transmembrane</keyword>
<dbReference type="InterPro" id="IPR004995">
    <property type="entry name" value="Spore_Ger"/>
</dbReference>
<evidence type="ECO:0000313" key="5">
    <source>
        <dbReference type="Proteomes" id="UP000037043"/>
    </source>
</evidence>
<evidence type="ECO:0000256" key="2">
    <source>
        <dbReference type="ARBA" id="ARBA00023136"/>
    </source>
</evidence>
<comment type="caution">
    <text evidence="4">The sequence shown here is derived from an EMBL/GenBank/DDBJ whole genome shotgun (WGS) entry which is preliminary data.</text>
</comment>
<feature type="transmembrane region" description="Helical" evidence="3">
    <location>
        <begin position="280"/>
        <end position="299"/>
    </location>
</feature>
<dbReference type="PIRSF" id="PIRSF005690">
    <property type="entry name" value="GerBA"/>
    <property type="match status" value="1"/>
</dbReference>
<dbReference type="PANTHER" id="PTHR22550">
    <property type="entry name" value="SPORE GERMINATION PROTEIN"/>
    <property type="match status" value="1"/>
</dbReference>
<keyword evidence="5" id="KW-1185">Reference proteome</keyword>
<dbReference type="EMBL" id="LHUR01000010">
    <property type="protein sequence ID" value="KOA21265.1"/>
    <property type="molecule type" value="Genomic_DNA"/>
</dbReference>
<accession>A0A0L6ZE67</accession>
<keyword evidence="2 3" id="KW-0472">Membrane</keyword>
<feature type="transmembrane region" description="Helical" evidence="3">
    <location>
        <begin position="373"/>
        <end position="392"/>
    </location>
</feature>
<sequence length="470" mass="52947">MVIYMSDNYINYFKEKLEKSFDTKIREVNSALGTIYIIFIDNLSNSKFISEYIVSPLTENKIYTNIEYVKTEVLYANIVGDVNTKEEALNHILSGDVIILFDFWNSMIFCEAKSYPKRDISDAKREKTIKGPHEAFNEIIVDSIGLIRKRVKNENLVFESLVLGKESNTTVAIAYIKGVAKDSFVKSIKDKIVSIDNDFLLGTNAIEELLKEKNTLFDSIGFTERPDTAASKLFEGRILILVEGTPEVIVAPSFFVEALMASEDYYSNKYFANIIRIQRWIAFFLAVFLPGIYIAITTYHFSLIPPLFVFRLSISRAGVPFPTVIEVILMIFFFQLLREAGVRLPEPTGQTMSIVGALILGDAAVGAGLASRATIVIVSVSSIATFLVPTLYRAISVWNIVIIIFSSVLGLPGFYLGFFIFVAHLSSIQSCGYPYLYPLGSIETLKYRDLIQREDLDEISDNLFNEDDIK</sequence>
<dbReference type="InterPro" id="IPR050768">
    <property type="entry name" value="UPF0353/GerABKA_families"/>
</dbReference>
<reference evidence="5" key="1">
    <citation type="submission" date="2015-08" db="EMBL/GenBank/DDBJ databases">
        <title>Genome sequence of the strict anaerobe Clostridium homopropionicum LuHBu1 (DSM 5847T).</title>
        <authorList>
            <person name="Poehlein A."/>
            <person name="Beck M."/>
            <person name="Schiel-Bengelsdorf B."/>
            <person name="Bengelsdorf F.R."/>
            <person name="Daniel R."/>
            <person name="Duerre P."/>
        </authorList>
    </citation>
    <scope>NUCLEOTIDE SEQUENCE [LARGE SCALE GENOMIC DNA]</scope>
    <source>
        <strain evidence="5">DSM 5847</strain>
    </source>
</reference>
<keyword evidence="3" id="KW-1133">Transmembrane helix</keyword>
<gene>
    <name evidence="4" type="primary">gerBA_1</name>
    <name evidence="4" type="ORF">CLHOM_03950</name>
</gene>
<dbReference type="GO" id="GO:0016020">
    <property type="term" value="C:membrane"/>
    <property type="evidence" value="ECO:0007669"/>
    <property type="project" value="InterPro"/>
</dbReference>
<organism evidence="4 5">
    <name type="scientific">Clostridium homopropionicum DSM 5847</name>
    <dbReference type="NCBI Taxonomy" id="1121318"/>
    <lineage>
        <taxon>Bacteria</taxon>
        <taxon>Bacillati</taxon>
        <taxon>Bacillota</taxon>
        <taxon>Clostridia</taxon>
        <taxon>Eubacteriales</taxon>
        <taxon>Clostridiaceae</taxon>
        <taxon>Clostridium</taxon>
    </lineage>
</organism>
<dbReference type="AlphaFoldDB" id="A0A0L6ZE67"/>
<protein>
    <submittedName>
        <fullName evidence="4">Spore germination protein B1</fullName>
    </submittedName>
</protein>
<name>A0A0L6ZE67_9CLOT</name>
<dbReference type="Proteomes" id="UP000037043">
    <property type="component" value="Unassembled WGS sequence"/>
</dbReference>